<keyword evidence="1" id="KW-0378">Hydrolase</keyword>
<gene>
    <name evidence="3" type="ORF">CCHLO57077_00015246</name>
</gene>
<dbReference type="Proteomes" id="UP001160390">
    <property type="component" value="Unassembled WGS sequence"/>
</dbReference>
<reference evidence="3" key="1">
    <citation type="submission" date="2023-01" db="EMBL/GenBank/DDBJ databases">
        <authorList>
            <person name="Piombo E."/>
        </authorList>
    </citation>
    <scope>NUCLEOTIDE SEQUENCE</scope>
</reference>
<dbReference type="Pfam" id="PF03009">
    <property type="entry name" value="GDPD"/>
    <property type="match status" value="1"/>
</dbReference>
<dbReference type="InterPro" id="IPR030395">
    <property type="entry name" value="GP_PDE_dom"/>
</dbReference>
<dbReference type="GO" id="GO:0046475">
    <property type="term" value="P:glycerophospholipid catabolic process"/>
    <property type="evidence" value="ECO:0007669"/>
    <property type="project" value="TreeGrafter"/>
</dbReference>
<comment type="caution">
    <text evidence="3">The sequence shown here is derived from an EMBL/GenBank/DDBJ whole genome shotgun (WGS) entry which is preliminary data.</text>
</comment>
<dbReference type="EMBL" id="CABFNP030000690">
    <property type="protein sequence ID" value="CAI6078988.1"/>
    <property type="molecule type" value="Genomic_DNA"/>
</dbReference>
<dbReference type="AlphaFoldDB" id="A0AA35LUD4"/>
<evidence type="ECO:0000259" key="2">
    <source>
        <dbReference type="PROSITE" id="PS51704"/>
    </source>
</evidence>
<protein>
    <recommendedName>
        <fullName evidence="2">GP-PDE domain-containing protein</fullName>
    </recommendedName>
</protein>
<dbReference type="GO" id="GO:0047389">
    <property type="term" value="F:glycerophosphocholine phosphodiesterase activity"/>
    <property type="evidence" value="ECO:0007669"/>
    <property type="project" value="TreeGrafter"/>
</dbReference>
<keyword evidence="4" id="KW-1185">Reference proteome</keyword>
<dbReference type="Gene3D" id="3.20.20.190">
    <property type="entry name" value="Phosphatidylinositol (PI) phosphodiesterase"/>
    <property type="match status" value="1"/>
</dbReference>
<proteinExistence type="predicted"/>
<evidence type="ECO:0000313" key="3">
    <source>
        <dbReference type="EMBL" id="CAI6078988.1"/>
    </source>
</evidence>
<dbReference type="PANTHER" id="PTHR22958">
    <property type="entry name" value="GLYCEROPHOSPHORYL DIESTER PHOSPHODIESTERASE"/>
    <property type="match status" value="1"/>
</dbReference>
<accession>A0AA35LUD4</accession>
<organism evidence="3 4">
    <name type="scientific">Clonostachys chloroleuca</name>
    <dbReference type="NCBI Taxonomy" id="1926264"/>
    <lineage>
        <taxon>Eukaryota</taxon>
        <taxon>Fungi</taxon>
        <taxon>Dikarya</taxon>
        <taxon>Ascomycota</taxon>
        <taxon>Pezizomycotina</taxon>
        <taxon>Sordariomycetes</taxon>
        <taxon>Hypocreomycetidae</taxon>
        <taxon>Hypocreales</taxon>
        <taxon>Bionectriaceae</taxon>
        <taxon>Clonostachys</taxon>
    </lineage>
</organism>
<dbReference type="InterPro" id="IPR017946">
    <property type="entry name" value="PLC-like_Pdiesterase_TIM-brl"/>
</dbReference>
<feature type="domain" description="GP-PDE" evidence="2">
    <location>
        <begin position="1"/>
        <end position="164"/>
    </location>
</feature>
<dbReference type="SUPFAM" id="SSF51695">
    <property type="entry name" value="PLC-like phosphodiesterases"/>
    <property type="match status" value="1"/>
</dbReference>
<dbReference type="PANTHER" id="PTHR22958:SF1">
    <property type="entry name" value="GLYCEROPHOSPHOCHOLINE PHOSPHODIESTERASE GPCPD1"/>
    <property type="match status" value="1"/>
</dbReference>
<evidence type="ECO:0000313" key="4">
    <source>
        <dbReference type="Proteomes" id="UP001160390"/>
    </source>
</evidence>
<dbReference type="InterPro" id="IPR051578">
    <property type="entry name" value="GDPD"/>
</dbReference>
<dbReference type="PROSITE" id="PS51704">
    <property type="entry name" value="GP_PDE"/>
    <property type="match status" value="1"/>
</dbReference>
<sequence>MNQLLKRIQNIMLYEAADFQMENYATEINVFLDTILSVTYARSGNRRIISTSFSPEICMVLAVKQQVYPILFLNDSSNWPTSDMRATSLQTAMRLEHRFGLHGVAMSSESFVRSPRIVGLARGQGLYTASYGPLNDDGASVEIQTKAGVDLIIVNKVKLLRQFVDRAKH</sequence>
<evidence type="ECO:0000256" key="1">
    <source>
        <dbReference type="ARBA" id="ARBA00022801"/>
    </source>
</evidence>
<name>A0AA35LUD4_9HYPO</name>